<proteinExistence type="predicted"/>
<name>A0ABU1ZXM0_9CORY</name>
<evidence type="ECO:0000313" key="2">
    <source>
        <dbReference type="EMBL" id="MDR7329692.1"/>
    </source>
</evidence>
<comment type="caution">
    <text evidence="2">The sequence shown here is derived from an EMBL/GenBank/DDBJ whole genome shotgun (WGS) entry which is preliminary data.</text>
</comment>
<dbReference type="Pfam" id="PF10722">
    <property type="entry name" value="YbjN"/>
    <property type="match status" value="2"/>
</dbReference>
<gene>
    <name evidence="2" type="ORF">J2S39_001368</name>
</gene>
<reference evidence="2" key="1">
    <citation type="submission" date="2023-07" db="EMBL/GenBank/DDBJ databases">
        <title>Sequencing the genomes of 1000 actinobacteria strains.</title>
        <authorList>
            <person name="Klenk H.-P."/>
        </authorList>
    </citation>
    <scope>NUCLEOTIDE SEQUENCE</scope>
    <source>
        <strain evidence="2">DSM 107476</strain>
    </source>
</reference>
<evidence type="ECO:0000313" key="3">
    <source>
        <dbReference type="Proteomes" id="UP001180840"/>
    </source>
</evidence>
<dbReference type="EMBL" id="JAVDXZ010000001">
    <property type="protein sequence ID" value="MDR7329692.1"/>
    <property type="molecule type" value="Genomic_DNA"/>
</dbReference>
<organism evidence="2 3">
    <name type="scientific">Corynebacterium guangdongense</name>
    <dbReference type="NCBI Taxonomy" id="1783348"/>
    <lineage>
        <taxon>Bacteria</taxon>
        <taxon>Bacillati</taxon>
        <taxon>Actinomycetota</taxon>
        <taxon>Actinomycetes</taxon>
        <taxon>Mycobacteriales</taxon>
        <taxon>Corynebacteriaceae</taxon>
        <taxon>Corynebacterium</taxon>
    </lineage>
</organism>
<dbReference type="Proteomes" id="UP001180840">
    <property type="component" value="Unassembled WGS sequence"/>
</dbReference>
<protein>
    <recommendedName>
        <fullName evidence="4">YbjN domain-containing protein</fullName>
    </recommendedName>
</protein>
<dbReference type="InterPro" id="IPR019660">
    <property type="entry name" value="Put_sensory_transdc_reg_YbjN"/>
</dbReference>
<feature type="region of interest" description="Disordered" evidence="1">
    <location>
        <begin position="179"/>
        <end position="216"/>
    </location>
</feature>
<accession>A0ABU1ZXM0</accession>
<evidence type="ECO:0008006" key="4">
    <source>
        <dbReference type="Google" id="ProtNLM"/>
    </source>
</evidence>
<evidence type="ECO:0000256" key="1">
    <source>
        <dbReference type="SAM" id="MobiDB-lite"/>
    </source>
</evidence>
<keyword evidence="3" id="KW-1185">Reference proteome</keyword>
<dbReference type="RefSeq" id="WP_290194696.1">
    <property type="nucleotide sequence ID" value="NZ_CP047654.1"/>
</dbReference>
<sequence length="376" mass="40969">MGRRSSTTPSGDDPSRPVTLPRVAVALSALGLHCLYGEDRLVVPWNDHILVVRRLMPTRPSEPATLRFDMVLRQRLEMADMPKVAEVLNAWNQERLDPTVTMALQGDVLNTHVQFRAHSAVIIDLGLSDEQLATAVELGVDTSVLLTREMISQFPQLATEDSQVATEIRNRQDHDAVRGVLDGLPRPDEGLPAPISAEEAASRAAHPSGQSRARTAAATRQEFLEAGVGASPREVVVEHVQASLTAAGIEKQQVVDDLVLAWINGVLFAFYLDNGPSLLIRAFWEVEADPNADRFRLFLVCNDFNAKSSLVKSFTQKDRDGLQVRMEFTVNLSAGQNAAQLKHLVTVGMGQVMAAVDVISTEASGETAVEWPGQDG</sequence>